<dbReference type="SMART" id="SM00025">
    <property type="entry name" value="Pumilio"/>
    <property type="match status" value="6"/>
</dbReference>
<dbReference type="Gene3D" id="1.25.10.10">
    <property type="entry name" value="Leucine-rich Repeat Variant"/>
    <property type="match status" value="1"/>
</dbReference>
<feature type="region of interest" description="Disordered" evidence="3">
    <location>
        <begin position="1"/>
        <end position="131"/>
    </location>
</feature>
<dbReference type="AlphaFoldDB" id="A0A286UR41"/>
<dbReference type="Pfam" id="PF00806">
    <property type="entry name" value="PUF"/>
    <property type="match status" value="5"/>
</dbReference>
<dbReference type="PROSITE" id="PS50302">
    <property type="entry name" value="PUM"/>
    <property type="match status" value="3"/>
</dbReference>
<feature type="repeat" description="Pumilio" evidence="2">
    <location>
        <begin position="455"/>
        <end position="490"/>
    </location>
</feature>
<feature type="compositionally biased region" description="Basic and acidic residues" evidence="3">
    <location>
        <begin position="48"/>
        <end position="58"/>
    </location>
</feature>
<dbReference type="InParanoid" id="A0A286UR41"/>
<protein>
    <submittedName>
        <fullName evidence="5">ARM repeat-containing</fullName>
    </submittedName>
</protein>
<evidence type="ECO:0000256" key="3">
    <source>
        <dbReference type="SAM" id="MobiDB-lite"/>
    </source>
</evidence>
<dbReference type="InterPro" id="IPR033133">
    <property type="entry name" value="PUM-HD"/>
</dbReference>
<dbReference type="PANTHER" id="PTHR12537:SF48">
    <property type="entry name" value="MEIOTIC COILED-COIL PROTEIN 2"/>
    <property type="match status" value="1"/>
</dbReference>
<feature type="compositionally biased region" description="Polar residues" evidence="3">
    <location>
        <begin position="1"/>
        <end position="44"/>
    </location>
</feature>
<feature type="compositionally biased region" description="Low complexity" evidence="3">
    <location>
        <begin position="102"/>
        <end position="131"/>
    </location>
</feature>
<dbReference type="InterPro" id="IPR001313">
    <property type="entry name" value="Pumilio_RNA-bd_rpt"/>
</dbReference>
<dbReference type="FunCoup" id="A0A286UR41">
    <property type="interactions" value="270"/>
</dbReference>
<organism evidence="5 6">
    <name type="scientific">Pyrrhoderma noxium</name>
    <dbReference type="NCBI Taxonomy" id="2282107"/>
    <lineage>
        <taxon>Eukaryota</taxon>
        <taxon>Fungi</taxon>
        <taxon>Dikarya</taxon>
        <taxon>Basidiomycota</taxon>
        <taxon>Agaricomycotina</taxon>
        <taxon>Agaricomycetes</taxon>
        <taxon>Hymenochaetales</taxon>
        <taxon>Hymenochaetaceae</taxon>
        <taxon>Pyrrhoderma</taxon>
    </lineage>
</organism>
<dbReference type="InterPro" id="IPR011989">
    <property type="entry name" value="ARM-like"/>
</dbReference>
<dbReference type="PANTHER" id="PTHR12537">
    <property type="entry name" value="RNA BINDING PROTEIN PUMILIO-RELATED"/>
    <property type="match status" value="1"/>
</dbReference>
<accession>A0A286UR41</accession>
<evidence type="ECO:0000313" key="6">
    <source>
        <dbReference type="Proteomes" id="UP000217199"/>
    </source>
</evidence>
<name>A0A286UR41_9AGAM</name>
<feature type="repeat" description="Pumilio" evidence="2">
    <location>
        <begin position="491"/>
        <end position="530"/>
    </location>
</feature>
<proteinExistence type="predicted"/>
<reference evidence="5 6" key="1">
    <citation type="journal article" date="2017" name="Mol. Ecol.">
        <title>Comparative and population genomic landscape of Phellinus noxius: A hypervariable fungus causing root rot in trees.</title>
        <authorList>
            <person name="Chung C.L."/>
            <person name="Lee T.J."/>
            <person name="Akiba M."/>
            <person name="Lee H.H."/>
            <person name="Kuo T.H."/>
            <person name="Liu D."/>
            <person name="Ke H.M."/>
            <person name="Yokoi T."/>
            <person name="Roa M.B."/>
            <person name="Lu M.J."/>
            <person name="Chang Y.Y."/>
            <person name="Ann P.J."/>
            <person name="Tsai J.N."/>
            <person name="Chen C.Y."/>
            <person name="Tzean S.S."/>
            <person name="Ota Y."/>
            <person name="Hattori T."/>
            <person name="Sahashi N."/>
            <person name="Liou R.F."/>
            <person name="Kikuchi T."/>
            <person name="Tsai I.J."/>
        </authorList>
    </citation>
    <scope>NUCLEOTIDE SEQUENCE [LARGE SCALE GENOMIC DNA]</scope>
    <source>
        <strain evidence="5 6">FFPRI411160</strain>
    </source>
</reference>
<feature type="repeat" description="Pumilio" evidence="2">
    <location>
        <begin position="375"/>
        <end position="418"/>
    </location>
</feature>
<dbReference type="GO" id="GO:0010608">
    <property type="term" value="P:post-transcriptional regulation of gene expression"/>
    <property type="evidence" value="ECO:0007669"/>
    <property type="project" value="TreeGrafter"/>
</dbReference>
<sequence>MQTSTFIPSIPNRNRQQSAPSSTSLNAFSIWTPQPHSPGWQSNGFPVIDDRPSTKEDIFGTSDSGGTPLPKADDRSFREAEHVEQLLRSLDLNSPTPDEHMSPTSDFDISPSTTSSFPTTPVESSPTTPRSSENFFLQQLYGLGNLGPGFSPQISAPSVAKVSRETYSSDANTPNIRCGLFNSTMASQSVYHSASAFERVHESRLPALPSANSIDSNNLSTSDWCQHLFTAEQQEWMQLMPPTAGNKPFECGDFDFAKACASEKARNGSTFGISNSLQTRQHHGPASSEPINFLSLLHPSSSPPYALFVARIVKSSDQQASIFLQQKLKVADERERVKIVDAICTRGTEMMSHRFGNWAVQRCLEAASSVEERRKIAQCMRGNVVELATNCYGCHVLQKALDCEEEIRLLIVQELLLGDPAKTLVNKHASHVWSKIMEISWTPPAPPIFTYVNKALSGKWASLACHETGSLVVQHAFENLEDSAKDGIVDELLNRGPEVFAEVTKNQWGSYCIQHILEHGSIKHRNLALSHLLAGLLEFSTNEQGFKSVTKALKEGGKDAVDKFVERMRESPLGGRRAIIVDLALSATGSQLINSILPNIDKDQRALLYEAIRSHVVTLRGCKTGSKVIWLFERMRAYYGS</sequence>
<dbReference type="STRING" id="2282107.A0A286UR41"/>
<dbReference type="Proteomes" id="UP000217199">
    <property type="component" value="Unassembled WGS sequence"/>
</dbReference>
<keyword evidence="6" id="KW-1185">Reference proteome</keyword>
<dbReference type="PROSITE" id="PS50303">
    <property type="entry name" value="PUM_HD"/>
    <property type="match status" value="1"/>
</dbReference>
<evidence type="ECO:0000313" key="5">
    <source>
        <dbReference type="EMBL" id="PAV22037.1"/>
    </source>
</evidence>
<dbReference type="OrthoDB" id="668540at2759"/>
<gene>
    <name evidence="5" type="ORF">PNOK_0199400</name>
</gene>
<evidence type="ECO:0000256" key="2">
    <source>
        <dbReference type="PROSITE-ProRule" id="PRU00317"/>
    </source>
</evidence>
<dbReference type="GO" id="GO:0005737">
    <property type="term" value="C:cytoplasm"/>
    <property type="evidence" value="ECO:0007669"/>
    <property type="project" value="TreeGrafter"/>
</dbReference>
<dbReference type="SUPFAM" id="SSF48371">
    <property type="entry name" value="ARM repeat"/>
    <property type="match status" value="1"/>
</dbReference>
<evidence type="ECO:0000256" key="1">
    <source>
        <dbReference type="ARBA" id="ARBA00022737"/>
    </source>
</evidence>
<dbReference type="EMBL" id="NBII01000002">
    <property type="protein sequence ID" value="PAV22037.1"/>
    <property type="molecule type" value="Genomic_DNA"/>
</dbReference>
<dbReference type="GO" id="GO:0003730">
    <property type="term" value="F:mRNA 3'-UTR binding"/>
    <property type="evidence" value="ECO:0007669"/>
    <property type="project" value="TreeGrafter"/>
</dbReference>
<feature type="domain" description="PUM-HD" evidence="4">
    <location>
        <begin position="272"/>
        <end position="636"/>
    </location>
</feature>
<dbReference type="InterPro" id="IPR016024">
    <property type="entry name" value="ARM-type_fold"/>
</dbReference>
<keyword evidence="1" id="KW-0677">Repeat</keyword>
<evidence type="ECO:0000259" key="4">
    <source>
        <dbReference type="PROSITE" id="PS50303"/>
    </source>
</evidence>
<comment type="caution">
    <text evidence="5">The sequence shown here is derived from an EMBL/GenBank/DDBJ whole genome shotgun (WGS) entry which is preliminary data.</text>
</comment>
<feature type="compositionally biased region" description="Basic and acidic residues" evidence="3">
    <location>
        <begin position="71"/>
        <end position="85"/>
    </location>
</feature>